<feature type="domain" description="Circularly permuted ATP-grasp type 2" evidence="3">
    <location>
        <begin position="107"/>
        <end position="486"/>
    </location>
</feature>
<evidence type="ECO:0000313" key="4">
    <source>
        <dbReference type="EMBL" id="GAC68818.1"/>
    </source>
</evidence>
<dbReference type="AlphaFoldDB" id="M0QJU0"/>
<dbReference type="PANTHER" id="PTHR34595:SF2">
    <property type="entry name" value="BLR2978 PROTEIN"/>
    <property type="match status" value="1"/>
</dbReference>
<dbReference type="Gene3D" id="3.40.50.11290">
    <property type="match status" value="1"/>
</dbReference>
<dbReference type="InterPro" id="IPR007296">
    <property type="entry name" value="DUF403"/>
</dbReference>
<dbReference type="InterPro" id="IPR051680">
    <property type="entry name" value="ATP-dep_Glu-Cys_Ligase-2"/>
</dbReference>
<keyword evidence="5" id="KW-1185">Reference proteome</keyword>
<proteinExistence type="predicted"/>
<feature type="domain" description="DUF403" evidence="2">
    <location>
        <begin position="550"/>
        <end position="925"/>
    </location>
</feature>
<evidence type="ECO:0000259" key="2">
    <source>
        <dbReference type="Pfam" id="PF04168"/>
    </source>
</evidence>
<dbReference type="STRING" id="1223545.GS4_19_00080"/>
<evidence type="ECO:0000256" key="1">
    <source>
        <dbReference type="SAM" id="MobiDB-lite"/>
    </source>
</evidence>
<name>M0QJU0_9ACTN</name>
<gene>
    <name evidence="4" type="ORF">GS4_19_00080</name>
</gene>
<dbReference type="PANTHER" id="PTHR34595">
    <property type="entry name" value="BLR5612 PROTEIN"/>
    <property type="match status" value="1"/>
</dbReference>
<dbReference type="eggNOG" id="COG2307">
    <property type="taxonomic scope" value="Bacteria"/>
</dbReference>
<protein>
    <submittedName>
        <fullName evidence="4">Uncharacterized protein</fullName>
    </submittedName>
</protein>
<dbReference type="RefSeq" id="WP_007621289.1">
    <property type="nucleotide sequence ID" value="NZ_BANX01000019.1"/>
</dbReference>
<dbReference type="EMBL" id="BANX01000019">
    <property type="protein sequence ID" value="GAC68818.1"/>
    <property type="molecule type" value="Genomic_DNA"/>
</dbReference>
<comment type="caution">
    <text evidence="4">The sequence shown here is derived from an EMBL/GenBank/DDBJ whole genome shotgun (WGS) entry which is preliminary data.</text>
</comment>
<feature type="region of interest" description="Disordered" evidence="1">
    <location>
        <begin position="621"/>
        <end position="650"/>
    </location>
</feature>
<dbReference type="OrthoDB" id="9803842at2"/>
<dbReference type="eggNOG" id="COG2308">
    <property type="taxonomic scope" value="Bacteria"/>
</dbReference>
<accession>M0QJU0</accession>
<organism evidence="4 5">
    <name type="scientific">Gordonia soli NBRC 108243</name>
    <dbReference type="NCBI Taxonomy" id="1223545"/>
    <lineage>
        <taxon>Bacteria</taxon>
        <taxon>Bacillati</taxon>
        <taxon>Actinomycetota</taxon>
        <taxon>Actinomycetes</taxon>
        <taxon>Mycobacteriales</taxon>
        <taxon>Gordoniaceae</taxon>
        <taxon>Gordonia</taxon>
    </lineage>
</organism>
<reference evidence="4 5" key="1">
    <citation type="submission" date="2013-01" db="EMBL/GenBank/DDBJ databases">
        <title>Whole genome shotgun sequence of Gordonia soli NBRC 108243.</title>
        <authorList>
            <person name="Isaki-Nakamura S."/>
            <person name="Hosoyama A."/>
            <person name="Tsuchikane K."/>
            <person name="Ando Y."/>
            <person name="Baba S."/>
            <person name="Ohji S."/>
            <person name="Hamada M."/>
            <person name="Tamura T."/>
            <person name="Yamazoe A."/>
            <person name="Yamazaki S."/>
            <person name="Fujita N."/>
        </authorList>
    </citation>
    <scope>NUCLEOTIDE SEQUENCE [LARGE SCALE GENOMIC DNA]</scope>
    <source>
        <strain evidence="4 5">NBRC 108243</strain>
    </source>
</reference>
<dbReference type="Pfam" id="PF14403">
    <property type="entry name" value="CP_ATPgrasp_2"/>
    <property type="match status" value="1"/>
</dbReference>
<dbReference type="Pfam" id="PF04168">
    <property type="entry name" value="Alpha-E"/>
    <property type="match status" value="1"/>
</dbReference>
<evidence type="ECO:0000313" key="5">
    <source>
        <dbReference type="Proteomes" id="UP000011666"/>
    </source>
</evidence>
<dbReference type="SUPFAM" id="SSF56059">
    <property type="entry name" value="Glutathione synthetase ATP-binding domain-like"/>
    <property type="match status" value="1"/>
</dbReference>
<dbReference type="Proteomes" id="UP000011666">
    <property type="component" value="Unassembled WGS sequence"/>
</dbReference>
<evidence type="ECO:0000259" key="3">
    <source>
        <dbReference type="Pfam" id="PF14403"/>
    </source>
</evidence>
<sequence length="945" mass="101784">MTVSSDGLLSEVFDRYRPGGTALFDLTELASGRVEDRIAPADEVLDESGSPRPAWHELVGGYERRGRARLAAAADRLAAAVRDDGVVYNEFDGLDTVSRDWRIDPVPLVIDGAEWERVERAVAQRSQLLDALMRDIYRDQKTLSAGLVPPEMVFGHPGYVRKAARLEVAGPHALFLHAVDLVRGPDGRIVAHADRTQAPSGIGYATIDRRLLSRTFPQLFQMCAPRPTTSFAGMLRVALTEYAPPGVDDPTVAVLSPGSVSETAFDQAYLASTLGVPLVEGSDLTVRDGAVYMRSLGKFKRVDVLLRRIDADYADPLDLRTDSRLGVAGLVEAISRGTVTVLNTLGSGVVENPALHTVLERVAPVLIDEELALPSVPTWWAGDDRDRSKIVADVAAMVHTNFRTGEEFVGPLLDRATRTSLAERISAEQWPWVARPAETWSVAPTMTQGTPAVPRGAVRPASVSVRAFSVAQGRGYAVMPGGLGSVLVDGPEGSALHAVAAKDVWVTSAEVGGHVSRVSETRTDASTSADGRVPSVSTPGRSDIAAVASPRVLSDLFWLGRYGERTELSTRMVSVTRERFADVQYRPWMSGGAAVPLVLDAVGQVTGTSAYLRTDELTGEVGAEREAGDTDQVDAASEVDRARPTSGAGPETVRRDIAWLREPAQVARAMTIIADLTVARSVAGTIAHSADRLSSAARTVRDQMSTSTWMVLTPMSRALTDMTRAVIDARGSADPDGAIVELGDDLGRTHDAILHVTLALAGLQAESMVHDAGWQFMDVGRRIERLVTLADLTRHLFGRRHDADVEQVLIEIFLVANESSVIYRRRNRGLYQVSAATELLFFDEHNPRALIYQLTRIAADLTALPESVRSASAERAVEELIAEVRRSDPADLARSDASGRRGDLIDLTSTLAAGIRELSDLLGRTRFSTPAAARPLWAGGSGIAP</sequence>
<dbReference type="InterPro" id="IPR025841">
    <property type="entry name" value="CP_ATPgrasp_2"/>
</dbReference>
<feature type="compositionally biased region" description="Polar residues" evidence="1">
    <location>
        <begin position="524"/>
        <end position="540"/>
    </location>
</feature>
<feature type="region of interest" description="Disordered" evidence="1">
    <location>
        <begin position="518"/>
        <end position="540"/>
    </location>
</feature>